<organism evidence="8 9">
    <name type="scientific">Parasphingorhabdus flavimaris</name>
    <dbReference type="NCBI Taxonomy" id="266812"/>
    <lineage>
        <taxon>Bacteria</taxon>
        <taxon>Pseudomonadati</taxon>
        <taxon>Pseudomonadota</taxon>
        <taxon>Alphaproteobacteria</taxon>
        <taxon>Sphingomonadales</taxon>
        <taxon>Sphingomonadaceae</taxon>
        <taxon>Parasphingorhabdus</taxon>
    </lineage>
</organism>
<evidence type="ECO:0000256" key="5">
    <source>
        <dbReference type="ARBA" id="ARBA00022825"/>
    </source>
</evidence>
<dbReference type="PANTHER" id="PTHR30237:SF2">
    <property type="entry name" value="MUREIN TETRAPEPTIDE CARBOXYPEPTIDASE"/>
    <property type="match status" value="1"/>
</dbReference>
<dbReference type="InterPro" id="IPR027461">
    <property type="entry name" value="Carboxypeptidase_A_C_sf"/>
</dbReference>
<keyword evidence="2" id="KW-0121">Carboxypeptidase</keyword>
<dbReference type="Pfam" id="PF17676">
    <property type="entry name" value="Peptidase_S66C"/>
    <property type="match status" value="1"/>
</dbReference>
<proteinExistence type="inferred from homology"/>
<dbReference type="Gene3D" id="3.40.50.10740">
    <property type="entry name" value="Class I glutamine amidotransferase-like"/>
    <property type="match status" value="1"/>
</dbReference>
<dbReference type="SUPFAM" id="SSF141986">
    <property type="entry name" value="LD-carboxypeptidase A C-terminal domain-like"/>
    <property type="match status" value="1"/>
</dbReference>
<keyword evidence="9" id="KW-1185">Reference proteome</keyword>
<gene>
    <name evidence="8" type="ORF">HUO14_03270</name>
</gene>
<evidence type="ECO:0000256" key="4">
    <source>
        <dbReference type="ARBA" id="ARBA00022801"/>
    </source>
</evidence>
<dbReference type="Pfam" id="PF02016">
    <property type="entry name" value="Peptidase_S66"/>
    <property type="match status" value="1"/>
</dbReference>
<dbReference type="InterPro" id="IPR040449">
    <property type="entry name" value="Peptidase_S66_N"/>
</dbReference>
<evidence type="ECO:0000256" key="3">
    <source>
        <dbReference type="ARBA" id="ARBA00022670"/>
    </source>
</evidence>
<feature type="domain" description="LD-carboxypeptidase N-terminal" evidence="6">
    <location>
        <begin position="14"/>
        <end position="131"/>
    </location>
</feature>
<dbReference type="InterPro" id="IPR029062">
    <property type="entry name" value="Class_I_gatase-like"/>
</dbReference>
<dbReference type="RefSeq" id="WP_176278435.1">
    <property type="nucleotide sequence ID" value="NZ_JABWMH010000001.1"/>
</dbReference>
<comment type="caution">
    <text evidence="8">The sequence shown here is derived from an EMBL/GenBank/DDBJ whole genome shotgun (WGS) entry which is preliminary data.</text>
</comment>
<dbReference type="Proteomes" id="UP000652427">
    <property type="component" value="Unassembled WGS sequence"/>
</dbReference>
<dbReference type="InterPro" id="IPR003507">
    <property type="entry name" value="S66_fam"/>
</dbReference>
<evidence type="ECO:0000256" key="2">
    <source>
        <dbReference type="ARBA" id="ARBA00022645"/>
    </source>
</evidence>
<dbReference type="PANTHER" id="PTHR30237">
    <property type="entry name" value="MURAMOYLTETRAPEPTIDE CARBOXYPEPTIDASE"/>
    <property type="match status" value="1"/>
</dbReference>
<keyword evidence="3" id="KW-0645">Protease</keyword>
<dbReference type="InterPro" id="IPR040921">
    <property type="entry name" value="Peptidase_S66C"/>
</dbReference>
<sequence>MAQGTKSISSPVRIGICAPSTPFNREEADRVVALAAESHPQAELIFDEQCFLEHGHFAGNDEQRLATFVALANDPAIDAIWFARGGYGAARIADAAIGQLGGDAGRKTYLGYSDAGNLLGALYRAGIGHVAHGPMPSDIGRIGGEDAIGRALDWIVHQRPDAVDPGLASGRKYAAFNLMTLAMMTGTKLMPDLRDHILIIEEISEYLYAFDRAMFHLCSNLSNHGLAGIRLGRVSDVPENDRPFGEDPEAITRRWSEQYGIAYLGRAEIGHDAQNRVVPFGLLKG</sequence>
<protein>
    <submittedName>
        <fullName evidence="8">LD-carboxypeptidase</fullName>
    </submittedName>
</protein>
<evidence type="ECO:0000256" key="1">
    <source>
        <dbReference type="ARBA" id="ARBA00010233"/>
    </source>
</evidence>
<keyword evidence="5" id="KW-0720">Serine protease</keyword>
<comment type="similarity">
    <text evidence="1">Belongs to the peptidase S66 family.</text>
</comment>
<dbReference type="SUPFAM" id="SSF52317">
    <property type="entry name" value="Class I glutamine amidotransferase-like"/>
    <property type="match status" value="1"/>
</dbReference>
<evidence type="ECO:0000259" key="6">
    <source>
        <dbReference type="Pfam" id="PF02016"/>
    </source>
</evidence>
<dbReference type="EMBL" id="JABWMH010000001">
    <property type="protein sequence ID" value="NVD26927.1"/>
    <property type="molecule type" value="Genomic_DNA"/>
</dbReference>
<reference evidence="8 9" key="1">
    <citation type="submission" date="2020-06" db="EMBL/GenBank/DDBJ databases">
        <authorList>
            <person name="Kim S.-J."/>
            <person name="Park S.-J."/>
        </authorList>
    </citation>
    <scope>NUCLEOTIDE SEQUENCE [LARGE SCALE GENOMIC DNA]</scope>
    <source>
        <strain evidence="8 9">SW-151</strain>
    </source>
</reference>
<dbReference type="Gene3D" id="3.50.30.60">
    <property type="entry name" value="LD-carboxypeptidase A C-terminal domain-like"/>
    <property type="match status" value="1"/>
</dbReference>
<evidence type="ECO:0000313" key="9">
    <source>
        <dbReference type="Proteomes" id="UP000652427"/>
    </source>
</evidence>
<evidence type="ECO:0000313" key="8">
    <source>
        <dbReference type="EMBL" id="NVD26927.1"/>
    </source>
</evidence>
<dbReference type="CDD" id="cd07025">
    <property type="entry name" value="Peptidase_S66"/>
    <property type="match status" value="1"/>
</dbReference>
<evidence type="ECO:0000259" key="7">
    <source>
        <dbReference type="Pfam" id="PF17676"/>
    </source>
</evidence>
<keyword evidence="4" id="KW-0378">Hydrolase</keyword>
<dbReference type="InterPro" id="IPR027478">
    <property type="entry name" value="LdcA_N"/>
</dbReference>
<name>A0ABX2MZN9_9SPHN</name>
<feature type="domain" description="LD-carboxypeptidase C-terminal" evidence="7">
    <location>
        <begin position="177"/>
        <end position="281"/>
    </location>
</feature>
<accession>A0ABX2MZN9</accession>